<name>W1J3I8_9GAMM</name>
<evidence type="ECO:0000313" key="2">
    <source>
        <dbReference type="Proteomes" id="UP000019197"/>
    </source>
</evidence>
<evidence type="ECO:0000313" key="1">
    <source>
        <dbReference type="EMBL" id="CDL85289.1"/>
    </source>
</evidence>
<dbReference type="Proteomes" id="UP000019197">
    <property type="component" value="Unassembled WGS sequence"/>
</dbReference>
<dbReference type="OrthoDB" id="6446750at2"/>
<reference evidence="1 2" key="1">
    <citation type="submission" date="2013-11" db="EMBL/GenBank/DDBJ databases">
        <title>Draft genome sequence and annotation of the entomopathogenic bacterium, Xenorhabdus cabanillasi strain JM26.</title>
        <authorList>
            <person name="Gualtieri M."/>
            <person name="Ogier J.C."/>
            <person name="Pages S."/>
            <person name="Givaudan A."/>
            <person name="Gaudriault S."/>
        </authorList>
    </citation>
    <scope>NUCLEOTIDE SEQUENCE [LARGE SCALE GENOMIC DNA]</scope>
    <source>
        <strain evidence="1 2">JM26</strain>
    </source>
</reference>
<proteinExistence type="predicted"/>
<sequence>MRGDRRKNTPERLIALSVPELRKLLSKLMEKAGETLEQILSWPYWRRRHQYRAQQCHYHSRDNPLIKKQLRL</sequence>
<comment type="caution">
    <text evidence="1">The sequence shown here is derived from an EMBL/GenBank/DDBJ whole genome shotgun (WGS) entry which is preliminary data.</text>
</comment>
<protein>
    <submittedName>
        <fullName evidence="1">Uncharacterized protein</fullName>
    </submittedName>
</protein>
<dbReference type="AlphaFoldDB" id="W1J3I8"/>
<dbReference type="EMBL" id="CBXE010000136">
    <property type="protein sequence ID" value="CDL85289.1"/>
    <property type="molecule type" value="Genomic_DNA"/>
</dbReference>
<accession>W1J3I8</accession>
<gene>
    <name evidence="1" type="ORF">XCR1_2200002</name>
</gene>
<organism evidence="1 2">
    <name type="scientific">Xenorhabdus cabanillasii JM26</name>
    <dbReference type="NCBI Taxonomy" id="1427517"/>
    <lineage>
        <taxon>Bacteria</taxon>
        <taxon>Pseudomonadati</taxon>
        <taxon>Pseudomonadota</taxon>
        <taxon>Gammaproteobacteria</taxon>
        <taxon>Enterobacterales</taxon>
        <taxon>Morganellaceae</taxon>
        <taxon>Xenorhabdus</taxon>
    </lineage>
</organism>